<feature type="compositionally biased region" description="Low complexity" evidence="1">
    <location>
        <begin position="495"/>
        <end position="504"/>
    </location>
</feature>
<evidence type="ECO:0000313" key="3">
    <source>
        <dbReference type="Proteomes" id="UP000009131"/>
    </source>
</evidence>
<feature type="region of interest" description="Disordered" evidence="1">
    <location>
        <begin position="263"/>
        <end position="362"/>
    </location>
</feature>
<dbReference type="Proteomes" id="UP000009131">
    <property type="component" value="Unassembled WGS sequence"/>
</dbReference>
<dbReference type="HOGENOM" id="CLU_347508_0_0_1"/>
<feature type="compositionally biased region" description="Polar residues" evidence="1">
    <location>
        <begin position="438"/>
        <end position="452"/>
    </location>
</feature>
<feature type="region of interest" description="Disordered" evidence="1">
    <location>
        <begin position="202"/>
        <end position="250"/>
    </location>
</feature>
<feature type="region of interest" description="Disordered" evidence="1">
    <location>
        <begin position="491"/>
        <end position="634"/>
    </location>
</feature>
<protein>
    <submittedName>
        <fullName evidence="2">Uncharacterized protein</fullName>
    </submittedName>
</protein>
<feature type="compositionally biased region" description="Polar residues" evidence="1">
    <location>
        <begin position="619"/>
        <end position="633"/>
    </location>
</feature>
<keyword evidence="3" id="KW-1185">Reference proteome</keyword>
<feature type="compositionally biased region" description="Low complexity" evidence="1">
    <location>
        <begin position="529"/>
        <end position="542"/>
    </location>
</feature>
<dbReference type="AlphaFoldDB" id="G7E344"/>
<feature type="compositionally biased region" description="Low complexity" evidence="1">
    <location>
        <begin position="210"/>
        <end position="223"/>
    </location>
</feature>
<feature type="region of interest" description="Disordered" evidence="1">
    <location>
        <begin position="720"/>
        <end position="823"/>
    </location>
</feature>
<feature type="compositionally biased region" description="Low complexity" evidence="1">
    <location>
        <begin position="800"/>
        <end position="814"/>
    </location>
</feature>
<dbReference type="InParanoid" id="G7E344"/>
<feature type="compositionally biased region" description="Polar residues" evidence="1">
    <location>
        <begin position="306"/>
        <end position="326"/>
    </location>
</feature>
<sequence>MLSLTFALTCDLHANFAWRLSVNKFCLDASDFVLVEATHTRLRAVLLELEHIAKLVDDRTKAKPAKQARSRYNLSKEQPNFSRPFGRRAADEGQLDTRSQSVSRLPVRQTMRNFDDEFEQFDQEAKQRERRDAELAKQHALEAIVGRTWRTDDSDHPDLRHAKSKASFRAAEPPSGIHTFDDEADDSTAVDTPIHQLKSLEKQISREESSASSHQSHASPGSQEAWSASPRVGEQPRTRGLSTSSSGKARIRRRAVDAYLSAPVSSTQAVTQPFPSHRSVASSDGSASETEAGSLDLTDRAARQQPLATASTNRSSSKPASPQKATSLVKHNFSRPTGRGSSYRNLAGITSNRDRDDSSASLASIASAPTKSLSGLDRLSRPVRHSSLTAETLASWNKHQQEQQGPASHDLFSAFADTMSGQATPRATGTEEDIAASVVSTQASTQAPSSRSPLARFGPPRSISTGSFRKRKQSEANLPIKSPAVISVSTTQAAGSSIPGSGSSMNLRDSLKGVAPGQLSPSRGALRSGTPQPEPTQEGQQGSADLEQPPASALSAPEPHPLPAQPSSTVVAPAPSNEDLRTVRQRAISQPTRVIAKKPRKTEPVQSVARLSETRQRAKSFTSASADHSTMSDSEWVPQAPTIYKSDIMPEAGSLAGIALAAQKKDSPPQEKHTWDDVVIPTVAKRLQASQSQNANLADHFVPPLEESTPVELDQASKIKGTPESEPLPAAVPTTSPSAMEAKASNRLSALVASDPARPAVDSSTAAEAVKPQPVPIYPRRNVMPPAQPSFAEVPKAEKTSTTAAATKPAAAAADDSHGKGCCSSAKCNIM</sequence>
<feature type="region of interest" description="Disordered" evidence="1">
    <location>
        <begin position="148"/>
        <end position="186"/>
    </location>
</feature>
<feature type="region of interest" description="Disordered" evidence="1">
    <location>
        <begin position="438"/>
        <end position="479"/>
    </location>
</feature>
<feature type="compositionally biased region" description="Basic and acidic residues" evidence="1">
    <location>
        <begin position="149"/>
        <end position="161"/>
    </location>
</feature>
<comment type="caution">
    <text evidence="2">The sequence shown here is derived from an EMBL/GenBank/DDBJ whole genome shotgun (WGS) entry which is preliminary data.</text>
</comment>
<proteinExistence type="predicted"/>
<dbReference type="EMBL" id="BABT02000117">
    <property type="protein sequence ID" value="GAA97225.1"/>
    <property type="molecule type" value="Genomic_DNA"/>
</dbReference>
<feature type="compositionally biased region" description="Polar residues" evidence="1">
    <location>
        <begin position="70"/>
        <end position="81"/>
    </location>
</feature>
<reference evidence="2 3" key="2">
    <citation type="journal article" date="2012" name="Open Biol.">
        <title>Characteristics of nucleosomes and linker DNA regions on the genome of the basidiomycete Mixia osmundae revealed by mono- and dinucleosome mapping.</title>
        <authorList>
            <person name="Nishida H."/>
            <person name="Kondo S."/>
            <person name="Matsumoto T."/>
            <person name="Suzuki Y."/>
            <person name="Yoshikawa H."/>
            <person name="Taylor T.D."/>
            <person name="Sugiyama J."/>
        </authorList>
    </citation>
    <scope>NUCLEOTIDE SEQUENCE [LARGE SCALE GENOMIC DNA]</scope>
    <source>
        <strain evidence="3">CBS 9802 / IAM 14324 / JCM 22182 / KY 12970</strain>
    </source>
</reference>
<evidence type="ECO:0000313" key="2">
    <source>
        <dbReference type="EMBL" id="GAA97225.1"/>
    </source>
</evidence>
<name>G7E344_MIXOS</name>
<feature type="region of interest" description="Disordered" evidence="1">
    <location>
        <begin position="64"/>
        <end position="101"/>
    </location>
</feature>
<feature type="compositionally biased region" description="Polar residues" evidence="1">
    <location>
        <begin position="339"/>
        <end position="351"/>
    </location>
</feature>
<gene>
    <name evidence="2" type="primary">Mo03901</name>
    <name evidence="2" type="ORF">E5Q_03901</name>
</gene>
<feature type="compositionally biased region" description="Polar residues" evidence="1">
    <location>
        <begin position="263"/>
        <end position="291"/>
    </location>
</feature>
<reference evidence="2 3" key="1">
    <citation type="journal article" date="2011" name="J. Gen. Appl. Microbiol.">
        <title>Draft genome sequencing of the enigmatic basidiomycete Mixia osmundae.</title>
        <authorList>
            <person name="Nishida H."/>
            <person name="Nagatsuka Y."/>
            <person name="Sugiyama J."/>
        </authorList>
    </citation>
    <scope>NUCLEOTIDE SEQUENCE [LARGE SCALE GENOMIC DNA]</scope>
    <source>
        <strain evidence="3">CBS 9802 / IAM 14324 / JCM 22182 / KY 12970</strain>
    </source>
</reference>
<organism evidence="2 3">
    <name type="scientific">Mixia osmundae (strain CBS 9802 / IAM 14324 / JCM 22182 / KY 12970)</name>
    <dbReference type="NCBI Taxonomy" id="764103"/>
    <lineage>
        <taxon>Eukaryota</taxon>
        <taxon>Fungi</taxon>
        <taxon>Dikarya</taxon>
        <taxon>Basidiomycota</taxon>
        <taxon>Pucciniomycotina</taxon>
        <taxon>Mixiomycetes</taxon>
        <taxon>Mixiales</taxon>
        <taxon>Mixiaceae</taxon>
        <taxon>Mixia</taxon>
    </lineage>
</organism>
<accession>G7E344</accession>
<evidence type="ECO:0000256" key="1">
    <source>
        <dbReference type="SAM" id="MobiDB-lite"/>
    </source>
</evidence>